<dbReference type="RefSeq" id="WP_052544329.1">
    <property type="nucleotide sequence ID" value="NZ_CAACXP010000023.1"/>
</dbReference>
<feature type="compositionally biased region" description="Polar residues" evidence="1">
    <location>
        <begin position="477"/>
        <end position="487"/>
    </location>
</feature>
<feature type="region of interest" description="Disordered" evidence="1">
    <location>
        <begin position="161"/>
        <end position="342"/>
    </location>
</feature>
<gene>
    <name evidence="2" type="ORF">SAMEA2070301_05705</name>
</gene>
<dbReference type="AlphaFoldDB" id="A0AB38D7W5"/>
<proteinExistence type="predicted"/>
<evidence type="ECO:0000313" key="2">
    <source>
        <dbReference type="EMBL" id="SIC28790.1"/>
    </source>
</evidence>
<reference evidence="2 3" key="1">
    <citation type="submission" date="2016-11" db="EMBL/GenBank/DDBJ databases">
        <authorList>
            <consortium name="Pathogen Informatics"/>
        </authorList>
    </citation>
    <scope>NUCLEOTIDE SEQUENCE [LARGE SCALE GENOMIC DNA]</scope>
    <source>
        <strain evidence="2 3">104</strain>
    </source>
</reference>
<feature type="compositionally biased region" description="Basic and acidic residues" evidence="1">
    <location>
        <begin position="372"/>
        <end position="386"/>
    </location>
</feature>
<evidence type="ECO:0000256" key="1">
    <source>
        <dbReference type="SAM" id="MobiDB-lite"/>
    </source>
</evidence>
<feature type="region of interest" description="Disordered" evidence="1">
    <location>
        <begin position="355"/>
        <end position="514"/>
    </location>
</feature>
<feature type="compositionally biased region" description="Low complexity" evidence="1">
    <location>
        <begin position="216"/>
        <end position="279"/>
    </location>
</feature>
<evidence type="ECO:0000313" key="3">
    <source>
        <dbReference type="Proteomes" id="UP000185210"/>
    </source>
</evidence>
<sequence>MTIEKPTDECADEVLQGEWPDYDEDLFKQAADFHFQLARTVENDVARSPHALRQYATQEMEGKAAAAIDQKMGTHLAGCTEDTTAHANVAGFLLMGQAAIMGAKSAMKSAVSAHGPAHLMPKVVIGGQGVKDADMQKAQALVTTAKQQLETAMSSVKAGIESHGLTAPPGGTPKIPVRPPASEERDNSGAPAGVPVKPPLGDPNSPANTNPGLTNPGVPAGTAPTAPTGSTPAGAGSSTPAATAAPTGAGTAPSTPAAPAATPGAEAGALPAASAAPTGAGQGQGSPMGMSGMPMGAGMPQGGMPQMQPPQMPSQTPGGDVAKTIGDTIGKVAGNNQQGTQLPAGTLDKLLEAQKDPASSAPTAPVGEGGPNDEKNPLGTEHKPGEKTQTGTHTLGSGPKGTDVYSAENTNPALNNPASAKPSPAVPTISAAPSGVSAPVTELSSDDNPLPPANGPAGSATTLAGAGHHPGGGDSPATHTSSNNSPFTPDPRNPAAAVQPPSAQGSLGAYSPGGLGPGMPIAPPMGAGMGGGMGAAAAPPAPSAPLLAAGGAPMLAMTPAAAAVLRSAAANSGKSADLEDTGGVPRDRIAGLPAEHAVADMQLAGLMKSFASHGWAGTGIAVGVFLLEDPNPRLKYVVATSDGLSHLPIGVPAPAGIELLQHQKLNPGFASDWGGNWRAGLKLATYARSHRNCGELTYLVSNDTRDGILSPAKAGTVIEAVQTDAERTKLLEQGRVSAATMLRTQLHSPGFSDEALGKVPGWLEAFADQWRADTDAALESARARLWALRWDQRRGRDGEYPFVFVNYLILEGMKALAAGQIEEAAYVVDQLVGIDHPNHLQHA</sequence>
<comment type="caution">
    <text evidence="2">The sequence shown here is derived from an EMBL/GenBank/DDBJ whole genome shotgun (WGS) entry which is preliminary data.</text>
</comment>
<accession>A0AB38D7W5</accession>
<evidence type="ECO:0008006" key="4">
    <source>
        <dbReference type="Google" id="ProtNLM"/>
    </source>
</evidence>
<feature type="compositionally biased region" description="Low complexity" evidence="1">
    <location>
        <begin position="287"/>
        <end position="306"/>
    </location>
</feature>
<organism evidence="2 3">
    <name type="scientific">Mycobacteroides abscessus subsp. abscessus</name>
    <dbReference type="NCBI Taxonomy" id="1185650"/>
    <lineage>
        <taxon>Bacteria</taxon>
        <taxon>Bacillati</taxon>
        <taxon>Actinomycetota</taxon>
        <taxon>Actinomycetes</taxon>
        <taxon>Mycobacteriales</taxon>
        <taxon>Mycobacteriaceae</taxon>
        <taxon>Mycobacteroides</taxon>
        <taxon>Mycobacteroides abscessus</taxon>
    </lineage>
</organism>
<name>A0AB38D7W5_9MYCO</name>
<dbReference type="EMBL" id="FSHM01000020">
    <property type="protein sequence ID" value="SIC28790.1"/>
    <property type="molecule type" value="Genomic_DNA"/>
</dbReference>
<dbReference type="Proteomes" id="UP000185210">
    <property type="component" value="Unassembled WGS sequence"/>
</dbReference>
<protein>
    <recommendedName>
        <fullName evidence="4">Methyl-accepting chemotaxis sensory transducer</fullName>
    </recommendedName>
</protein>
<feature type="compositionally biased region" description="Polar residues" evidence="1">
    <location>
        <begin position="407"/>
        <end position="418"/>
    </location>
</feature>